<organism evidence="3 4">
    <name type="scientific">Nodularia spumigena CENA596</name>
    <dbReference type="NCBI Taxonomy" id="1819295"/>
    <lineage>
        <taxon>Bacteria</taxon>
        <taxon>Bacillati</taxon>
        <taxon>Cyanobacteriota</taxon>
        <taxon>Cyanophyceae</taxon>
        <taxon>Nostocales</taxon>
        <taxon>Nodulariaceae</taxon>
        <taxon>Nodularia</taxon>
    </lineage>
</organism>
<keyword evidence="1" id="KW-0479">Metal-binding</keyword>
<dbReference type="InterPro" id="IPR002762">
    <property type="entry name" value="CbiX-like"/>
</dbReference>
<dbReference type="AlphaFoldDB" id="A0A166I7C2"/>
<dbReference type="SUPFAM" id="SSF53800">
    <property type="entry name" value="Chelatase"/>
    <property type="match status" value="2"/>
</dbReference>
<dbReference type="Pfam" id="PF01903">
    <property type="entry name" value="CbiX"/>
    <property type="match status" value="2"/>
</dbReference>
<evidence type="ECO:0000256" key="2">
    <source>
        <dbReference type="ARBA" id="ARBA00023239"/>
    </source>
</evidence>
<dbReference type="PANTHER" id="PTHR33542:SF3">
    <property type="entry name" value="SIROHYDROCHLORIN FERROCHELATASE, CHLOROPLASTIC"/>
    <property type="match status" value="1"/>
</dbReference>
<dbReference type="CDD" id="cd03414">
    <property type="entry name" value="CbiX_SirB_C"/>
    <property type="match status" value="1"/>
</dbReference>
<dbReference type="OrthoDB" id="482456at2"/>
<reference evidence="3 4" key="1">
    <citation type="submission" date="2016-04" db="EMBL/GenBank/DDBJ databases">
        <title>Draft Genome Assembly of the Bloom-forming Cyanobacterium Nodularia spumigena Strain CENA596 in Shrimp Production Ponds.</title>
        <authorList>
            <person name="Popin R.V."/>
            <person name="Rigonato J."/>
            <person name="Abreu V.A."/>
            <person name="Andreote A.P."/>
            <person name="Silveira S.B."/>
            <person name="Odebrecht C."/>
            <person name="Fiore M.F."/>
        </authorList>
    </citation>
    <scope>NUCLEOTIDE SEQUENCE [LARGE SCALE GENOMIC DNA]</scope>
    <source>
        <strain evidence="3 4">CENA596</strain>
    </source>
</reference>
<protein>
    <submittedName>
        <fullName evidence="3">Cobalamin biosynthesis protein</fullName>
    </submittedName>
</protein>
<dbReference type="GO" id="GO:0016829">
    <property type="term" value="F:lyase activity"/>
    <property type="evidence" value="ECO:0007669"/>
    <property type="project" value="UniProtKB-KW"/>
</dbReference>
<dbReference type="Proteomes" id="UP000076555">
    <property type="component" value="Unassembled WGS sequence"/>
</dbReference>
<dbReference type="RefSeq" id="WP_063874319.1">
    <property type="nucleotide sequence ID" value="NZ_CAWMRI010000267.1"/>
</dbReference>
<sequence>MPSAYLLVSHGSRDPRPEVAMQQLAEFVSQKLGNTKYPVGIAALELQSQPLHQQIQKFASSVLVNGVDCLQVVPLFLLPGVHVMTDIPDQITLAQQALGQDIMINLHPHLGSHPSLITLLSEQMATMKAETTILLAHGSRRPGSLKPIETIAAKLGAVTAYWAVAPSLESRLQDLVAAGKREIAILPYFLFTGGITDAIAQSIEKLKLQFPTVTFQLAAPLGASAELAEIIEDLIHT</sequence>
<evidence type="ECO:0000313" key="3">
    <source>
        <dbReference type="EMBL" id="KZL48007.1"/>
    </source>
</evidence>
<dbReference type="Gene3D" id="3.40.50.1400">
    <property type="match status" value="2"/>
</dbReference>
<dbReference type="EMBL" id="LWAJ01000267">
    <property type="protein sequence ID" value="KZL48007.1"/>
    <property type="molecule type" value="Genomic_DNA"/>
</dbReference>
<gene>
    <name evidence="3" type="ORF">A2T98_20310</name>
</gene>
<proteinExistence type="predicted"/>
<evidence type="ECO:0000313" key="4">
    <source>
        <dbReference type="Proteomes" id="UP000076555"/>
    </source>
</evidence>
<keyword evidence="2" id="KW-0456">Lyase</keyword>
<dbReference type="CDD" id="cd03416">
    <property type="entry name" value="CbiX_SirB_N"/>
    <property type="match status" value="1"/>
</dbReference>
<comment type="caution">
    <text evidence="3">The sequence shown here is derived from an EMBL/GenBank/DDBJ whole genome shotgun (WGS) entry which is preliminary data.</text>
</comment>
<dbReference type="GO" id="GO:0046872">
    <property type="term" value="F:metal ion binding"/>
    <property type="evidence" value="ECO:0007669"/>
    <property type="project" value="UniProtKB-KW"/>
</dbReference>
<dbReference type="PANTHER" id="PTHR33542">
    <property type="entry name" value="SIROHYDROCHLORIN FERROCHELATASE, CHLOROPLASTIC"/>
    <property type="match status" value="1"/>
</dbReference>
<name>A0A166I7C2_NODSP</name>
<evidence type="ECO:0000256" key="1">
    <source>
        <dbReference type="ARBA" id="ARBA00022723"/>
    </source>
</evidence>
<dbReference type="InterPro" id="IPR050963">
    <property type="entry name" value="Sirohydro_Cobaltochel/CbiX"/>
</dbReference>
<accession>A0A166I7C2</accession>